<dbReference type="AlphaFoldDB" id="A0AAV4U3J1"/>
<reference evidence="4 5" key="1">
    <citation type="submission" date="2021-06" db="EMBL/GenBank/DDBJ databases">
        <title>Caerostris darwini draft genome.</title>
        <authorList>
            <person name="Kono N."/>
            <person name="Arakawa K."/>
        </authorList>
    </citation>
    <scope>NUCLEOTIDE SEQUENCE [LARGE SCALE GENOMIC DNA]</scope>
</reference>
<dbReference type="PANTHER" id="PTHR31915">
    <property type="entry name" value="SKICH DOMAIN-CONTAINING PROTEIN"/>
    <property type="match status" value="1"/>
</dbReference>
<keyword evidence="1 2" id="KW-0175">Coiled coil</keyword>
<accession>A0AAV4U3J1</accession>
<dbReference type="Pfam" id="PF17751">
    <property type="entry name" value="SKICH"/>
    <property type="match status" value="1"/>
</dbReference>
<protein>
    <submittedName>
        <fullName evidence="4">SKICH domain-containing protein</fullName>
    </submittedName>
</protein>
<evidence type="ECO:0000313" key="5">
    <source>
        <dbReference type="Proteomes" id="UP001054837"/>
    </source>
</evidence>
<sequence length="1234" mass="140879">MAAFDNSAEGDSSAESVISDDWQEVKNSDFAKVIFSELSHNPIAGTVECKFQITDNVHEDPCDFVGLYQIGYDNPSEHLAFKYLSDTKCEDDGKLQHCVLKYKELPCLKNGYYQFLYVTRDYEICGASTPLKIQPDISVTCLNSSQSSVHLKEISSASDDDITEKAENDFLLVNGTMQRKNKKLKKMLKNSEESKVKLREEFEQIKGENASLKNVLTNSEESKVKLKEEFEQIKEENADLKAKSICLATCRDALKDKKEEIASQLAAENIKRLNLESNITKLNICIQSLNKEISSKSLEHDNLKKKYEDLELKYKNSTAKYEKEIESLMTQVALHRDAIAERNEIIESKSDEIKKYVKANTTLLNDNENLSMEVEKLKNDFQRISTVHEHYRMQNVQQQNLIQQKKNQDEEMLVEQLEDQKCMIKALEDSKQLALKEVNGLSESLKKHVQQLNLSSEELHSLKRTLKEQISDLEKKDQEIIKLKQSNMDFKIQMFSGEDIISKQDIKIMNLRKEAIYWRTKFNDQLTKSQTKSNSNDIEKCRPCVLKEASQKIKELHILIKELIDKTDFYLATDKNSFFDIKTQLIILQSKMRKPDNYNASERVSRQPSQLCSCQIQTESSESSVQAENSSDITLDIPSSPFNNIHLVHITEEMVSGISNLDMADVNVVNALTKKFMGYKPGLKVINELLSDSSEQNKTESDMHNNEDSDISFDKSVLAIEKVLAALREHLNSSGDLFVFEGYNAEFSVLHPKVQIDLLLRIVECHYFEYIVVEGYKEKSKDMKKARNDLKTMATSYNVWKDIVESERRQLDAQLSDKEMTISELVANKAVTAKFMKELRKINSEYKQREFSLQESVNELTDRINTAAKIYKAQFLLIEKLNRKLKKLECYSKYKTPERKKETQEASSWSFPISSEATPSIKDAAQNISDSDTGEHVLGKAASLLNKETECQGTEKSLGARPKLKVFRRTPLFADNVFSGLHTAPIKSDNTINPFTNKPASIPPSTISIETKNATSTADIRTDPIRIVPTNPENISSFLVNTETRNQISAVDKGIDPIRIVPTNPTSIPSCTINAGINHSISPAKSGFENKVIRKKDILKDPRKFLPRPPLPQTLTEAKEKKDAMKKIPAVKNVGAIQNMDAMQKVLTDFFLELRKLPGNEELENKVKESHMMLSCSACNQNFFLNSEICPFSLLEHLEKEHQLRTCFICGQMFDESVPKKYFYYHLDNHFGFK</sequence>
<gene>
    <name evidence="4" type="primary">AVEN_233741_1</name>
    <name evidence="4" type="ORF">CDAR_208061</name>
</gene>
<comment type="caution">
    <text evidence="4">The sequence shown here is derived from an EMBL/GenBank/DDBJ whole genome shotgun (WGS) entry which is preliminary data.</text>
</comment>
<organism evidence="4 5">
    <name type="scientific">Caerostris darwini</name>
    <dbReference type="NCBI Taxonomy" id="1538125"/>
    <lineage>
        <taxon>Eukaryota</taxon>
        <taxon>Metazoa</taxon>
        <taxon>Ecdysozoa</taxon>
        <taxon>Arthropoda</taxon>
        <taxon>Chelicerata</taxon>
        <taxon>Arachnida</taxon>
        <taxon>Araneae</taxon>
        <taxon>Araneomorphae</taxon>
        <taxon>Entelegynae</taxon>
        <taxon>Araneoidea</taxon>
        <taxon>Araneidae</taxon>
        <taxon>Caerostris</taxon>
    </lineage>
</organism>
<evidence type="ECO:0000256" key="1">
    <source>
        <dbReference type="ARBA" id="ARBA00023054"/>
    </source>
</evidence>
<dbReference type="PANTHER" id="PTHR31915:SF6">
    <property type="entry name" value="SKICH DOMAIN-CONTAINING PROTEIN"/>
    <property type="match status" value="1"/>
</dbReference>
<keyword evidence="5" id="KW-1185">Reference proteome</keyword>
<dbReference type="InterPro" id="IPR051002">
    <property type="entry name" value="UBA_autophagy_assoc_protein"/>
</dbReference>
<dbReference type="Proteomes" id="UP001054837">
    <property type="component" value="Unassembled WGS sequence"/>
</dbReference>
<feature type="domain" description="SKICH" evidence="3">
    <location>
        <begin position="43"/>
        <end position="133"/>
    </location>
</feature>
<feature type="coiled-coil region" evidence="2">
    <location>
        <begin position="174"/>
        <end position="327"/>
    </location>
</feature>
<dbReference type="InterPro" id="IPR041611">
    <property type="entry name" value="SKICH"/>
</dbReference>
<evidence type="ECO:0000256" key="2">
    <source>
        <dbReference type="SAM" id="Coils"/>
    </source>
</evidence>
<proteinExistence type="predicted"/>
<evidence type="ECO:0000259" key="3">
    <source>
        <dbReference type="Pfam" id="PF17751"/>
    </source>
</evidence>
<evidence type="ECO:0000313" key="4">
    <source>
        <dbReference type="EMBL" id="GIY52354.1"/>
    </source>
</evidence>
<dbReference type="Gene3D" id="2.60.40.2840">
    <property type="match status" value="1"/>
</dbReference>
<dbReference type="EMBL" id="BPLQ01010661">
    <property type="protein sequence ID" value="GIY52354.1"/>
    <property type="molecule type" value="Genomic_DNA"/>
</dbReference>
<name>A0AAV4U3J1_9ARAC</name>
<feature type="coiled-coil region" evidence="2">
    <location>
        <begin position="360"/>
        <end position="486"/>
    </location>
</feature>